<feature type="compositionally biased region" description="Polar residues" evidence="1">
    <location>
        <begin position="216"/>
        <end position="225"/>
    </location>
</feature>
<dbReference type="HOGENOM" id="CLU_053358_0_0_1"/>
<organism evidence="2 3">
    <name type="scientific">Baudoinia panamericana (strain UAMH 10762)</name>
    <name type="common">Angels' share fungus</name>
    <name type="synonym">Baudoinia compniacensis (strain UAMH 10762)</name>
    <dbReference type="NCBI Taxonomy" id="717646"/>
    <lineage>
        <taxon>Eukaryota</taxon>
        <taxon>Fungi</taxon>
        <taxon>Dikarya</taxon>
        <taxon>Ascomycota</taxon>
        <taxon>Pezizomycotina</taxon>
        <taxon>Dothideomycetes</taxon>
        <taxon>Dothideomycetidae</taxon>
        <taxon>Mycosphaerellales</taxon>
        <taxon>Teratosphaeriaceae</taxon>
        <taxon>Baudoinia</taxon>
    </lineage>
</organism>
<dbReference type="Proteomes" id="UP000011761">
    <property type="component" value="Unassembled WGS sequence"/>
</dbReference>
<dbReference type="RefSeq" id="XP_007677646.1">
    <property type="nucleotide sequence ID" value="XM_007679456.1"/>
</dbReference>
<dbReference type="OrthoDB" id="5402392at2759"/>
<dbReference type="eggNOG" id="ENOG502S94T">
    <property type="taxonomic scope" value="Eukaryota"/>
</dbReference>
<feature type="region of interest" description="Disordered" evidence="1">
    <location>
        <begin position="200"/>
        <end position="225"/>
    </location>
</feature>
<dbReference type="GeneID" id="19115116"/>
<feature type="compositionally biased region" description="Polar residues" evidence="1">
    <location>
        <begin position="298"/>
        <end position="319"/>
    </location>
</feature>
<feature type="region of interest" description="Disordered" evidence="1">
    <location>
        <begin position="298"/>
        <end position="330"/>
    </location>
</feature>
<proteinExistence type="predicted"/>
<dbReference type="OMA" id="QPRFKHA"/>
<protein>
    <submittedName>
        <fullName evidence="2">Uncharacterized protein</fullName>
    </submittedName>
</protein>
<name>M2N793_BAUPA</name>
<dbReference type="AlphaFoldDB" id="M2N793"/>
<evidence type="ECO:0000256" key="1">
    <source>
        <dbReference type="SAM" id="MobiDB-lite"/>
    </source>
</evidence>
<dbReference type="EMBL" id="KB445557">
    <property type="protein sequence ID" value="EMC94944.1"/>
    <property type="molecule type" value="Genomic_DNA"/>
</dbReference>
<gene>
    <name evidence="2" type="ORF">BAUCODRAFT_519887</name>
</gene>
<evidence type="ECO:0000313" key="2">
    <source>
        <dbReference type="EMBL" id="EMC94944.1"/>
    </source>
</evidence>
<sequence>MQDTDAFPLPYVAEALGPYIRPREEVTRTRHRLQRHLEEQVLGQRGSFTAVDLVKTGIKASAQVPPSITGVRRAYLRALRAHSAAQERYDALKAEVAQLSSSAASGSAASSNEKPISGEAVVQLLRQREKHRKLQVVDHAVAQIDANGKELIGNHPNDIIRSNSGELPTPPSHQPLLSGEGPAVEARILQLKKAVLAAKSDVDAQNQRQDNRPHSTENGSGQSNAEVTGLQAALNELTGWMEQQLAIMGNAESETHTTSPPLRGNGLVASSEWASLEDIGRSYEEYIVARRQLLQTVSSTPTVRGQDTTAESNSPTVPRSPSRKPEHEKAAETVLPYIAGLTSAKHEEQSLLQQTAQLRRQIASSEGETQRLMARLAEESHLVQPGAGSGKAWAEAAGDASSATTTFVRGRTEVGEAACEDAERALESIDRVPAMFDSLTEAMAR</sequence>
<evidence type="ECO:0000313" key="3">
    <source>
        <dbReference type="Proteomes" id="UP000011761"/>
    </source>
</evidence>
<dbReference type="KEGG" id="bcom:BAUCODRAFT_519887"/>
<accession>M2N793</accession>
<feature type="region of interest" description="Disordered" evidence="1">
    <location>
        <begin position="151"/>
        <end position="179"/>
    </location>
</feature>
<reference evidence="2 3" key="1">
    <citation type="journal article" date="2012" name="PLoS Pathog.">
        <title>Diverse lifestyles and strategies of plant pathogenesis encoded in the genomes of eighteen Dothideomycetes fungi.</title>
        <authorList>
            <person name="Ohm R.A."/>
            <person name="Feau N."/>
            <person name="Henrissat B."/>
            <person name="Schoch C.L."/>
            <person name="Horwitz B.A."/>
            <person name="Barry K.W."/>
            <person name="Condon B.J."/>
            <person name="Copeland A.C."/>
            <person name="Dhillon B."/>
            <person name="Glaser F."/>
            <person name="Hesse C.N."/>
            <person name="Kosti I."/>
            <person name="LaButti K."/>
            <person name="Lindquist E.A."/>
            <person name="Lucas S."/>
            <person name="Salamov A.A."/>
            <person name="Bradshaw R.E."/>
            <person name="Ciuffetti L."/>
            <person name="Hamelin R.C."/>
            <person name="Kema G.H.J."/>
            <person name="Lawrence C."/>
            <person name="Scott J.A."/>
            <person name="Spatafora J.W."/>
            <person name="Turgeon B.G."/>
            <person name="de Wit P.J.G.M."/>
            <person name="Zhong S."/>
            <person name="Goodwin S.B."/>
            <person name="Grigoriev I.V."/>
        </authorList>
    </citation>
    <scope>NUCLEOTIDE SEQUENCE [LARGE SCALE GENOMIC DNA]</scope>
    <source>
        <strain evidence="2 3">UAMH 10762</strain>
    </source>
</reference>
<keyword evidence="3" id="KW-1185">Reference proteome</keyword>